<dbReference type="EMBL" id="BMAW01014191">
    <property type="protein sequence ID" value="GFT37855.1"/>
    <property type="molecule type" value="Genomic_DNA"/>
</dbReference>
<keyword evidence="2" id="KW-1185">Reference proteome</keyword>
<evidence type="ECO:0000313" key="2">
    <source>
        <dbReference type="Proteomes" id="UP000887013"/>
    </source>
</evidence>
<protein>
    <submittedName>
        <fullName evidence="1">Uncharacterized protein</fullName>
    </submittedName>
</protein>
<dbReference type="AlphaFoldDB" id="A0A8X6NWA6"/>
<comment type="caution">
    <text evidence="1">The sequence shown here is derived from an EMBL/GenBank/DDBJ whole genome shotgun (WGS) entry which is preliminary data.</text>
</comment>
<organism evidence="1 2">
    <name type="scientific">Nephila pilipes</name>
    <name type="common">Giant wood spider</name>
    <name type="synonym">Nephila maculata</name>
    <dbReference type="NCBI Taxonomy" id="299642"/>
    <lineage>
        <taxon>Eukaryota</taxon>
        <taxon>Metazoa</taxon>
        <taxon>Ecdysozoa</taxon>
        <taxon>Arthropoda</taxon>
        <taxon>Chelicerata</taxon>
        <taxon>Arachnida</taxon>
        <taxon>Araneae</taxon>
        <taxon>Araneomorphae</taxon>
        <taxon>Entelegynae</taxon>
        <taxon>Araneoidea</taxon>
        <taxon>Nephilidae</taxon>
        <taxon>Nephila</taxon>
    </lineage>
</organism>
<dbReference type="Proteomes" id="UP000887013">
    <property type="component" value="Unassembled WGS sequence"/>
</dbReference>
<evidence type="ECO:0000313" key="1">
    <source>
        <dbReference type="EMBL" id="GFT37855.1"/>
    </source>
</evidence>
<gene>
    <name evidence="1" type="ORF">NPIL_684721</name>
</gene>
<proteinExistence type="predicted"/>
<accession>A0A8X6NWA6</accession>
<name>A0A8X6NWA6_NEPPI</name>
<sequence length="100" mass="11616">MSTEFNYSDLKPELVEEFVPVIFEEPNESIIPRSIVNQNYFKENDAGRWKKVIEKVVSGKGRRKKLTGSRAGHYTTRIFPVLRAQYGRYMDRPKSGFKTG</sequence>
<reference evidence="1" key="1">
    <citation type="submission" date="2020-08" db="EMBL/GenBank/DDBJ databases">
        <title>Multicomponent nature underlies the extraordinary mechanical properties of spider dragline silk.</title>
        <authorList>
            <person name="Kono N."/>
            <person name="Nakamura H."/>
            <person name="Mori M."/>
            <person name="Yoshida Y."/>
            <person name="Ohtoshi R."/>
            <person name="Malay A.D."/>
            <person name="Moran D.A.P."/>
            <person name="Tomita M."/>
            <person name="Numata K."/>
            <person name="Arakawa K."/>
        </authorList>
    </citation>
    <scope>NUCLEOTIDE SEQUENCE</scope>
</reference>